<comment type="caution">
    <text evidence="2">The sequence shown here is derived from an EMBL/GenBank/DDBJ whole genome shotgun (WGS) entry which is preliminary data.</text>
</comment>
<reference evidence="2" key="1">
    <citation type="submission" date="2021-03" db="EMBL/GenBank/DDBJ databases">
        <title>Revisited historic fungal species revealed as producer of novel bioactive compounds through whole genome sequencing and comparative genomics.</title>
        <authorList>
            <person name="Vignolle G.A."/>
            <person name="Hochenegger N."/>
            <person name="Mach R.L."/>
            <person name="Mach-Aigner A.R."/>
            <person name="Javad Rahimi M."/>
            <person name="Salim K.A."/>
            <person name="Chan C.M."/>
            <person name="Lim L.B.L."/>
            <person name="Cai F."/>
            <person name="Druzhinina I.S."/>
            <person name="U'Ren J.M."/>
            <person name="Derntl C."/>
        </authorList>
    </citation>
    <scope>NUCLEOTIDE SEQUENCE</scope>
    <source>
        <strain evidence="2">TUCIM 5799</strain>
    </source>
</reference>
<dbReference type="InterPro" id="IPR029058">
    <property type="entry name" value="AB_hydrolase_fold"/>
</dbReference>
<organism evidence="2 3">
    <name type="scientific">Neoarthrinium moseri</name>
    <dbReference type="NCBI Taxonomy" id="1658444"/>
    <lineage>
        <taxon>Eukaryota</taxon>
        <taxon>Fungi</taxon>
        <taxon>Dikarya</taxon>
        <taxon>Ascomycota</taxon>
        <taxon>Pezizomycotina</taxon>
        <taxon>Sordariomycetes</taxon>
        <taxon>Xylariomycetidae</taxon>
        <taxon>Amphisphaeriales</taxon>
        <taxon>Apiosporaceae</taxon>
        <taxon>Neoarthrinium</taxon>
    </lineage>
</organism>
<evidence type="ECO:0000256" key="1">
    <source>
        <dbReference type="SAM" id="MobiDB-lite"/>
    </source>
</evidence>
<gene>
    <name evidence="2" type="ORF">JX265_000870</name>
</gene>
<proteinExistence type="predicted"/>
<dbReference type="Proteomes" id="UP000829685">
    <property type="component" value="Unassembled WGS sequence"/>
</dbReference>
<evidence type="ECO:0000313" key="3">
    <source>
        <dbReference type="Proteomes" id="UP000829685"/>
    </source>
</evidence>
<accession>A0A9Q0AUM5</accession>
<evidence type="ECO:0000313" key="2">
    <source>
        <dbReference type="EMBL" id="KAI1880630.1"/>
    </source>
</evidence>
<dbReference type="EMBL" id="JAFIMR010000002">
    <property type="protein sequence ID" value="KAI1880630.1"/>
    <property type="molecule type" value="Genomic_DNA"/>
</dbReference>
<protein>
    <submittedName>
        <fullName evidence="2">Uncharacterized protein</fullName>
    </submittedName>
</protein>
<feature type="region of interest" description="Disordered" evidence="1">
    <location>
        <begin position="101"/>
        <end position="121"/>
    </location>
</feature>
<name>A0A9Q0AUM5_9PEZI</name>
<sequence length="422" mass="46535">MRGWIRSKAARYVCHLRPRQLSTVAPSPSNVERVSVKCGSAGSVCVDLHNIGKLSSSDPLLIYLPPFSTSSAQTAPAIPGFLRRYPIAAINYRWAGFDASEETESAPGPTGESPDEVGGLPPLSWPVPVHDTLSAYSWVIDNLTPSTYTRREAYVYGSYLGASLATSLALTESYPHQRMAVRGCIAYNGIYNWTTFLPDHQINKQSGARSANILEEILGQPTDPAFQDLKQRVSTLFRQPSDLFDPFASACLFFQTSGLLVPPDFDSPADPVIAMLRAAAVPTDGAQEAIQALMQVMSNKPPRRSPLAFPPRKSTLKLPNTLLLHSPAPSAGWQGKTQRRKKVVGNHFKTQAEDLASLMRRSLAKLELRDRAKWDEDFDEFDEIDKRVQVYHVGADDRTLELPSQGEVLVNTWLADRLGKNS</sequence>
<dbReference type="Gene3D" id="3.40.50.1820">
    <property type="entry name" value="alpha/beta hydrolase"/>
    <property type="match status" value="1"/>
</dbReference>
<dbReference type="AlphaFoldDB" id="A0A9Q0AUM5"/>
<keyword evidence="3" id="KW-1185">Reference proteome</keyword>
<dbReference type="SUPFAM" id="SSF53474">
    <property type="entry name" value="alpha/beta-Hydrolases"/>
    <property type="match status" value="1"/>
</dbReference>